<dbReference type="EMBL" id="JBFXLS010000055">
    <property type="protein sequence ID" value="KAL2823159.1"/>
    <property type="molecule type" value="Genomic_DNA"/>
</dbReference>
<organism evidence="2 3">
    <name type="scientific">Aspergillus cavernicola</name>
    <dbReference type="NCBI Taxonomy" id="176166"/>
    <lineage>
        <taxon>Eukaryota</taxon>
        <taxon>Fungi</taxon>
        <taxon>Dikarya</taxon>
        <taxon>Ascomycota</taxon>
        <taxon>Pezizomycotina</taxon>
        <taxon>Eurotiomycetes</taxon>
        <taxon>Eurotiomycetidae</taxon>
        <taxon>Eurotiales</taxon>
        <taxon>Aspergillaceae</taxon>
        <taxon>Aspergillus</taxon>
        <taxon>Aspergillus subgen. Nidulantes</taxon>
    </lineage>
</organism>
<evidence type="ECO:0000313" key="2">
    <source>
        <dbReference type="EMBL" id="KAL2823159.1"/>
    </source>
</evidence>
<evidence type="ECO:0000256" key="1">
    <source>
        <dbReference type="SAM" id="MobiDB-lite"/>
    </source>
</evidence>
<name>A0ABR4I5X3_9EURO</name>
<feature type="region of interest" description="Disordered" evidence="1">
    <location>
        <begin position="183"/>
        <end position="264"/>
    </location>
</feature>
<reference evidence="2 3" key="1">
    <citation type="submission" date="2024-07" db="EMBL/GenBank/DDBJ databases">
        <title>Section-level genome sequencing and comparative genomics of Aspergillus sections Usti and Cavernicolus.</title>
        <authorList>
            <consortium name="Lawrence Berkeley National Laboratory"/>
            <person name="Nybo J.L."/>
            <person name="Vesth T.C."/>
            <person name="Theobald S."/>
            <person name="Frisvad J.C."/>
            <person name="Larsen T.O."/>
            <person name="Kjaerboelling I."/>
            <person name="Rothschild-Mancinelli K."/>
            <person name="Lyhne E.K."/>
            <person name="Kogle M.E."/>
            <person name="Barry K."/>
            <person name="Clum A."/>
            <person name="Na H."/>
            <person name="Ledsgaard L."/>
            <person name="Lin J."/>
            <person name="Lipzen A."/>
            <person name="Kuo A."/>
            <person name="Riley R."/>
            <person name="Mondo S."/>
            <person name="LaButti K."/>
            <person name="Haridas S."/>
            <person name="Pangalinan J."/>
            <person name="Salamov A.A."/>
            <person name="Simmons B.A."/>
            <person name="Magnuson J.K."/>
            <person name="Chen J."/>
            <person name="Drula E."/>
            <person name="Henrissat B."/>
            <person name="Wiebenga A."/>
            <person name="Lubbers R.J."/>
            <person name="Gomes A.C."/>
            <person name="Makela M.R."/>
            <person name="Stajich J."/>
            <person name="Grigoriev I.V."/>
            <person name="Mortensen U.H."/>
            <person name="De vries R.P."/>
            <person name="Baker S.E."/>
            <person name="Andersen M.R."/>
        </authorList>
    </citation>
    <scope>NUCLEOTIDE SEQUENCE [LARGE SCALE GENOMIC DNA]</scope>
    <source>
        <strain evidence="2 3">CBS 600.67</strain>
    </source>
</reference>
<feature type="region of interest" description="Disordered" evidence="1">
    <location>
        <begin position="135"/>
        <end position="157"/>
    </location>
</feature>
<evidence type="ECO:0000313" key="3">
    <source>
        <dbReference type="Proteomes" id="UP001610335"/>
    </source>
</evidence>
<protein>
    <submittedName>
        <fullName evidence="2">Uncharacterized protein</fullName>
    </submittedName>
</protein>
<keyword evidence="3" id="KW-1185">Reference proteome</keyword>
<comment type="caution">
    <text evidence="2">The sequence shown here is derived from an EMBL/GenBank/DDBJ whole genome shotgun (WGS) entry which is preliminary data.</text>
</comment>
<gene>
    <name evidence="2" type="ORF">BDW59DRAFT_149017</name>
</gene>
<feature type="compositionally biased region" description="Low complexity" evidence="1">
    <location>
        <begin position="228"/>
        <end position="247"/>
    </location>
</feature>
<proteinExistence type="predicted"/>
<sequence length="413" mass="47057">MTRHRIKFTPTLKTATAMTINIEDLAVCRRDRDFTNLLDIKNTHHSAFIKRLRDLGEYYTWAELRESDSARSICVDQFLDLFGMEYWGIQKNREKYLMPDSMERGDAVTYPGDKPEIEKTLILLLKRKAETMMKQLKEEAPESAQRATQKRAAPEDMDYTLDEKQAEDAKNADEAATITIAETAEATENKVTEALPAAEPKETNPKTTRYSKRRMLAEARERECKRAPSSTRSSISSSSLTSLFSPRTIAPGPVAPERSPTSAPSLVDASLINALRTKYGRDTYFLVTTDTEPKISPAWVKYQHITSASSFLMKMGRERDLEEEWWTPNAQMNIESAVSDELLDFVTVAQDVIAMASVNFEWTGEEVLVRWGNDSDWEVVVRLIEKAWIAREFAFGVSGVEIFKIRVVLHLEY</sequence>
<feature type="compositionally biased region" description="Basic and acidic residues" evidence="1">
    <location>
        <begin position="215"/>
        <end position="226"/>
    </location>
</feature>
<accession>A0ABR4I5X3</accession>
<dbReference type="Proteomes" id="UP001610335">
    <property type="component" value="Unassembled WGS sequence"/>
</dbReference>